<evidence type="ECO:0000313" key="1">
    <source>
        <dbReference type="EMBL" id="KKN17978.1"/>
    </source>
</evidence>
<sequence length="81" mass="9214">MLKDILFIIGAGLWLVAARSWIFINAVRNYLRSKDRGGTEKKSETILLRHVDHRLDAFLYTLGDGGGDCKKRKRVETTNHG</sequence>
<accession>A0A0F9RL55</accession>
<dbReference type="AlphaFoldDB" id="A0A0F9RL55"/>
<name>A0A0F9RL55_9ZZZZ</name>
<comment type="caution">
    <text evidence="1">The sequence shown here is derived from an EMBL/GenBank/DDBJ whole genome shotgun (WGS) entry which is preliminary data.</text>
</comment>
<protein>
    <submittedName>
        <fullName evidence="1">Uncharacterized protein</fullName>
    </submittedName>
</protein>
<gene>
    <name evidence="1" type="ORF">LCGC14_0960360</name>
</gene>
<proteinExistence type="predicted"/>
<dbReference type="EMBL" id="LAZR01003471">
    <property type="protein sequence ID" value="KKN17978.1"/>
    <property type="molecule type" value="Genomic_DNA"/>
</dbReference>
<reference evidence="1" key="1">
    <citation type="journal article" date="2015" name="Nature">
        <title>Complex archaea that bridge the gap between prokaryotes and eukaryotes.</title>
        <authorList>
            <person name="Spang A."/>
            <person name="Saw J.H."/>
            <person name="Jorgensen S.L."/>
            <person name="Zaremba-Niedzwiedzka K."/>
            <person name="Martijn J."/>
            <person name="Lind A.E."/>
            <person name="van Eijk R."/>
            <person name="Schleper C."/>
            <person name="Guy L."/>
            <person name="Ettema T.J."/>
        </authorList>
    </citation>
    <scope>NUCLEOTIDE SEQUENCE</scope>
</reference>
<organism evidence="1">
    <name type="scientific">marine sediment metagenome</name>
    <dbReference type="NCBI Taxonomy" id="412755"/>
    <lineage>
        <taxon>unclassified sequences</taxon>
        <taxon>metagenomes</taxon>
        <taxon>ecological metagenomes</taxon>
    </lineage>
</organism>